<name>A0A132Z6C8_ENTFC</name>
<evidence type="ECO:0000313" key="1">
    <source>
        <dbReference type="EMBL" id="QHT44815.1"/>
    </source>
</evidence>
<protein>
    <submittedName>
        <fullName evidence="1">Uncharacterized protein</fullName>
    </submittedName>
</protein>
<proteinExistence type="predicted"/>
<sequence length="175" mass="19835">MNSKVKDTIIISLLSGMLLALLVGILFFNKQNQDIEAEKHSVHIEDKLTFFKEVKPNEVDGLRKDLENDIQEMLNGSVQNKFADQSGEEFLRKLFIVTGKPPITDKSSDKEKIEYYKPFTFKLTNFGIKTSSSGLYEALTDFEVQYNGKKVYDTTLTITLNNDKKVTGGAFYAKS</sequence>
<organism evidence="1">
    <name type="scientific">Enterococcus faecium</name>
    <name type="common">Streptococcus faecium</name>
    <dbReference type="NCBI Taxonomy" id="1352"/>
    <lineage>
        <taxon>Bacteria</taxon>
        <taxon>Bacillati</taxon>
        <taxon>Bacillota</taxon>
        <taxon>Bacilli</taxon>
        <taxon>Lactobacillales</taxon>
        <taxon>Enterococcaceae</taxon>
        <taxon>Enterococcus</taxon>
    </lineage>
</organism>
<keyword evidence="1" id="KW-0614">Plasmid</keyword>
<gene>
    <name evidence="1" type="ORF">FCF09_14105</name>
</gene>
<dbReference type="GeneID" id="66455773"/>
<dbReference type="EMBL" id="CP039730">
    <property type="protein sequence ID" value="QHT44815.1"/>
    <property type="molecule type" value="Genomic_DNA"/>
</dbReference>
<accession>A0A132Z6C8</accession>
<geneLocation type="plasmid" evidence="1">
    <name>pZY2</name>
</geneLocation>
<dbReference type="AlphaFoldDB" id="A0A132Z6C8"/>
<dbReference type="RefSeq" id="WP_002350496.1">
    <property type="nucleotide sequence ID" value="NZ_BTRQ01000014.1"/>
</dbReference>
<reference evidence="1" key="1">
    <citation type="journal article" date="2020" name="J. Antimicrob. Chemother.">
        <title>Tandem amplification of the vanM gene cluster drives vancomycin resistance in vancomycin-variable enterococci.</title>
        <authorList>
            <person name="Sun L."/>
            <person name="Chen Y."/>
            <person name="Hua X."/>
            <person name="Chen Y."/>
            <person name="Hong J."/>
            <person name="Wu X."/>
            <person name="Jiang Y."/>
            <person name="van Schaik W."/>
            <person name="Qu T."/>
            <person name="Yu Y."/>
        </authorList>
    </citation>
    <scope>NUCLEOTIDE SEQUENCE [LARGE SCALE GENOMIC DNA]</scope>
    <source>
        <strain evidence="1">ZY2</strain>
        <plasmid evidence="1">pZY2</plasmid>
    </source>
</reference>